<dbReference type="PANTHER" id="PTHR48475">
    <property type="entry name" value="RIBONUCLEASE H"/>
    <property type="match status" value="1"/>
</dbReference>
<evidence type="ECO:0000313" key="1">
    <source>
        <dbReference type="Proteomes" id="UP001652660"/>
    </source>
</evidence>
<keyword evidence="1" id="KW-1185">Reference proteome</keyword>
<dbReference type="Proteomes" id="UP001652660">
    <property type="component" value="Chromosome 6e"/>
</dbReference>
<reference evidence="2" key="1">
    <citation type="submission" date="2025-08" db="UniProtKB">
        <authorList>
            <consortium name="RefSeq"/>
        </authorList>
    </citation>
    <scope>IDENTIFICATION</scope>
    <source>
        <tissue evidence="2">Leaves</tissue>
    </source>
</reference>
<evidence type="ECO:0008006" key="3">
    <source>
        <dbReference type="Google" id="ProtNLM"/>
    </source>
</evidence>
<name>A0ABM4UY63_COFAR</name>
<dbReference type="RefSeq" id="XP_071912218.1">
    <property type="nucleotide sequence ID" value="XM_072056117.1"/>
</dbReference>
<dbReference type="PANTHER" id="PTHR48475:SF1">
    <property type="entry name" value="RNASE H TYPE-1 DOMAIN-CONTAINING PROTEIN"/>
    <property type="match status" value="1"/>
</dbReference>
<evidence type="ECO:0000313" key="2">
    <source>
        <dbReference type="RefSeq" id="XP_071912218.1"/>
    </source>
</evidence>
<dbReference type="GeneID" id="140009794"/>
<protein>
    <recommendedName>
        <fullName evidence="3">RNase H type-1 domain-containing protein</fullName>
    </recommendedName>
</protein>
<accession>A0ABM4UY63</accession>
<proteinExistence type="predicted"/>
<gene>
    <name evidence="2" type="primary">LOC140009794</name>
</gene>
<sequence>MSYHCSLLNLANKFRSLEFRHIPRTRNVFAEALAILSSMIRHLDELVIEPIHIQFQDKPAHCLVVGEISDNRPWYNDIKEFIKTGSYPPSANSAAKSFLQRVSSKFFLNGGVLYKKTSNLGLLRCIDREESEYMMKEVHSGVCGPHMNGHLLAKKTMRTGYF</sequence>
<organism evidence="1 2">
    <name type="scientific">Coffea arabica</name>
    <name type="common">Arabian coffee</name>
    <dbReference type="NCBI Taxonomy" id="13443"/>
    <lineage>
        <taxon>Eukaryota</taxon>
        <taxon>Viridiplantae</taxon>
        <taxon>Streptophyta</taxon>
        <taxon>Embryophyta</taxon>
        <taxon>Tracheophyta</taxon>
        <taxon>Spermatophyta</taxon>
        <taxon>Magnoliopsida</taxon>
        <taxon>eudicotyledons</taxon>
        <taxon>Gunneridae</taxon>
        <taxon>Pentapetalae</taxon>
        <taxon>asterids</taxon>
        <taxon>lamiids</taxon>
        <taxon>Gentianales</taxon>
        <taxon>Rubiaceae</taxon>
        <taxon>Ixoroideae</taxon>
        <taxon>Gardenieae complex</taxon>
        <taxon>Bertiereae - Coffeeae clade</taxon>
        <taxon>Coffeeae</taxon>
        <taxon>Coffea</taxon>
    </lineage>
</organism>